<keyword evidence="2" id="KW-0472">Membrane</keyword>
<evidence type="ECO:0000313" key="6">
    <source>
        <dbReference type="EMBL" id="RZB72378.1"/>
    </source>
</evidence>
<protein>
    <submittedName>
        <fullName evidence="6">Uncharacterized protein</fullName>
    </submittedName>
</protein>
<evidence type="ECO:0000259" key="4">
    <source>
        <dbReference type="Pfam" id="PF04195"/>
    </source>
</evidence>
<sequence length="609" mass="67854">MSGSSPFFFMYRCLFEVLGLIPPLSSFQCALLEYLNVAPSQLHPNSWAMVRAFEIGCVSLNNVSKKLFEFNSNVFRRLKDHFFKVLATDVVVDGFAQLFNRDREPHFPLYWHLDPTKFKSFAEDLLTLVEPTGGTMPPSVDPPFGEGDQPTVRVDPNDDEVVEVSPNEVSASPTVVVTALISLVGLVVAPLSTIVTSLLSVGVTITSAPKMLHLSSSAPSILPSIVLTSALPSSFSHPNVSLCHMYTSCNSNSLWEVEVAKWRVAARTFWRVKRLKVANATIAFTEVVKSNHQLSSKREKNDLIGKVESIAVEKDEFTKVVAELEAHLKDSESRLEEFELKASKEMEANKELEEELLTGCQPITRDSVSLAHSKPSFPEQQPPFSCIPLLTMSLMPNSRVPLLLFISSIFFTSFPGLTFGAIVSLRSIEIFKTHEWLKATTTVYFLCKGENETVLPDVKKPHAIYAFNGQESWQPLSSFSSKKCKRCGFYEEDSITSDDAFDEWEFCPSDFAAPNGEYIRFKEKEFNATFLCPECLSLAGVDEHDDGKGMHIAVVVLLSILVSVTLILGVVGAYKFWRKKLREQDQARLLKLFEDDDDIGDELGLGSAI</sequence>
<feature type="domain" description="Transposase (putative) gypsy type" evidence="4">
    <location>
        <begin position="17"/>
        <end position="59"/>
    </location>
</feature>
<dbReference type="InterPro" id="IPR007321">
    <property type="entry name" value="Transposase_28"/>
</dbReference>
<dbReference type="Pfam" id="PF25829">
    <property type="entry name" value="DUF7953"/>
    <property type="match status" value="1"/>
</dbReference>
<keyword evidence="1" id="KW-0175">Coiled coil</keyword>
<evidence type="ECO:0000313" key="7">
    <source>
        <dbReference type="Proteomes" id="UP000289340"/>
    </source>
</evidence>
<dbReference type="PANTHER" id="PTHR33780:SF3">
    <property type="entry name" value="EXPRESSED PROTEIN"/>
    <property type="match status" value="1"/>
</dbReference>
<evidence type="ECO:0000256" key="2">
    <source>
        <dbReference type="SAM" id="Phobius"/>
    </source>
</evidence>
<proteinExistence type="predicted"/>
<evidence type="ECO:0000256" key="1">
    <source>
        <dbReference type="SAM" id="Coils"/>
    </source>
</evidence>
<accession>A0A445HFC6</accession>
<keyword evidence="2" id="KW-1133">Transmembrane helix</keyword>
<dbReference type="Pfam" id="PF04195">
    <property type="entry name" value="Transposase_28"/>
    <property type="match status" value="1"/>
</dbReference>
<evidence type="ECO:0000256" key="3">
    <source>
        <dbReference type="SAM" id="SignalP"/>
    </source>
</evidence>
<gene>
    <name evidence="6" type="ORF">D0Y65_036602</name>
</gene>
<feature type="coiled-coil region" evidence="1">
    <location>
        <begin position="314"/>
        <end position="355"/>
    </location>
</feature>
<feature type="signal peptide" evidence="3">
    <location>
        <begin position="1"/>
        <end position="26"/>
    </location>
</feature>
<keyword evidence="3" id="KW-0732">Signal</keyword>
<name>A0A445HFC6_GLYSO</name>
<feature type="transmembrane region" description="Helical" evidence="2">
    <location>
        <begin position="402"/>
        <end position="423"/>
    </location>
</feature>
<dbReference type="EMBL" id="QZWG01000013">
    <property type="protein sequence ID" value="RZB72378.1"/>
    <property type="molecule type" value="Genomic_DNA"/>
</dbReference>
<feature type="transmembrane region" description="Helical" evidence="2">
    <location>
        <begin position="552"/>
        <end position="574"/>
    </location>
</feature>
<comment type="caution">
    <text evidence="6">The sequence shown here is derived from an EMBL/GenBank/DDBJ whole genome shotgun (WGS) entry which is preliminary data.</text>
</comment>
<reference evidence="6 7" key="1">
    <citation type="submission" date="2018-09" db="EMBL/GenBank/DDBJ databases">
        <title>A high-quality reference genome of wild soybean provides a powerful tool to mine soybean genomes.</title>
        <authorList>
            <person name="Xie M."/>
            <person name="Chung C.Y.L."/>
            <person name="Li M.-W."/>
            <person name="Wong F.-L."/>
            <person name="Chan T.-F."/>
            <person name="Lam H.-M."/>
        </authorList>
    </citation>
    <scope>NUCLEOTIDE SEQUENCE [LARGE SCALE GENOMIC DNA]</scope>
    <source>
        <strain evidence="7">cv. W05</strain>
        <tissue evidence="6">Hypocotyl of etiolated seedlings</tissue>
    </source>
</reference>
<feature type="domain" description="DUF7953" evidence="5">
    <location>
        <begin position="421"/>
        <end position="533"/>
    </location>
</feature>
<keyword evidence="7" id="KW-1185">Reference proteome</keyword>
<keyword evidence="2" id="KW-0812">Transmembrane</keyword>
<dbReference type="InterPro" id="IPR057713">
    <property type="entry name" value="DUF7953"/>
</dbReference>
<feature type="chain" id="PRO_5018980075" evidence="3">
    <location>
        <begin position="27"/>
        <end position="609"/>
    </location>
</feature>
<feature type="transmembrane region" description="Helical" evidence="2">
    <location>
        <begin position="175"/>
        <end position="201"/>
    </location>
</feature>
<evidence type="ECO:0000259" key="5">
    <source>
        <dbReference type="Pfam" id="PF25829"/>
    </source>
</evidence>
<dbReference type="PANTHER" id="PTHR33780">
    <property type="entry name" value="EXPRESSED PROTEIN"/>
    <property type="match status" value="1"/>
</dbReference>
<dbReference type="AlphaFoldDB" id="A0A445HFC6"/>
<dbReference type="Proteomes" id="UP000289340">
    <property type="component" value="Chromosome 13"/>
</dbReference>
<organism evidence="6 7">
    <name type="scientific">Glycine soja</name>
    <name type="common">Wild soybean</name>
    <dbReference type="NCBI Taxonomy" id="3848"/>
    <lineage>
        <taxon>Eukaryota</taxon>
        <taxon>Viridiplantae</taxon>
        <taxon>Streptophyta</taxon>
        <taxon>Embryophyta</taxon>
        <taxon>Tracheophyta</taxon>
        <taxon>Spermatophyta</taxon>
        <taxon>Magnoliopsida</taxon>
        <taxon>eudicotyledons</taxon>
        <taxon>Gunneridae</taxon>
        <taxon>Pentapetalae</taxon>
        <taxon>rosids</taxon>
        <taxon>fabids</taxon>
        <taxon>Fabales</taxon>
        <taxon>Fabaceae</taxon>
        <taxon>Papilionoideae</taxon>
        <taxon>50 kb inversion clade</taxon>
        <taxon>NPAAA clade</taxon>
        <taxon>indigoferoid/millettioid clade</taxon>
        <taxon>Phaseoleae</taxon>
        <taxon>Glycine</taxon>
        <taxon>Glycine subgen. Soja</taxon>
    </lineage>
</organism>